<feature type="region of interest" description="Disordered" evidence="1">
    <location>
        <begin position="63"/>
        <end position="88"/>
    </location>
</feature>
<dbReference type="RefSeq" id="WP_008069335.1">
    <property type="nucleotide sequence ID" value="NZ_AQWK01000005.1"/>
</dbReference>
<dbReference type="HOGENOM" id="CLU_189918_0_0_5"/>
<reference evidence="2 3" key="1">
    <citation type="journal article" date="2012" name="J. Bacteriol.">
        <title>Draft Genome Sequence of Novosphingobium nitrogenifigens Y88T.</title>
        <authorList>
            <person name="Strabala T.J."/>
            <person name="Macdonald L."/>
            <person name="Liu V."/>
            <person name="Smit A.M."/>
        </authorList>
    </citation>
    <scope>NUCLEOTIDE SEQUENCE [LARGE SCALE GENOMIC DNA]</scope>
    <source>
        <strain evidence="2 3">DSM 19370</strain>
    </source>
</reference>
<dbReference type="eggNOG" id="COG5509">
    <property type="taxonomic scope" value="Bacteria"/>
</dbReference>
<gene>
    <name evidence="2" type="ORF">Y88_2106</name>
</gene>
<dbReference type="OrthoDB" id="7173908at2"/>
<keyword evidence="3" id="KW-1185">Reference proteome</keyword>
<dbReference type="AlphaFoldDB" id="F1Z5X2"/>
<evidence type="ECO:0000256" key="1">
    <source>
        <dbReference type="SAM" id="MobiDB-lite"/>
    </source>
</evidence>
<organism evidence="2 3">
    <name type="scientific">Novosphingobium nitrogenifigens DSM 19370</name>
    <dbReference type="NCBI Taxonomy" id="983920"/>
    <lineage>
        <taxon>Bacteria</taxon>
        <taxon>Pseudomonadati</taxon>
        <taxon>Pseudomonadota</taxon>
        <taxon>Alphaproteobacteria</taxon>
        <taxon>Sphingomonadales</taxon>
        <taxon>Sphingomonadaceae</taxon>
        <taxon>Novosphingobium</taxon>
    </lineage>
</organism>
<dbReference type="EMBL" id="AEWJ01000023">
    <property type="protein sequence ID" value="EGD60232.1"/>
    <property type="molecule type" value="Genomic_DNA"/>
</dbReference>
<accession>F1Z5X2</accession>
<evidence type="ECO:0000313" key="2">
    <source>
        <dbReference type="EMBL" id="EGD60232.1"/>
    </source>
</evidence>
<dbReference type="STRING" id="983920.Y88_2106"/>
<dbReference type="Proteomes" id="UP000004728">
    <property type="component" value="Unassembled WGS sequence"/>
</dbReference>
<dbReference type="InterPro" id="IPR009579">
    <property type="entry name" value="DUF1192"/>
</dbReference>
<comment type="caution">
    <text evidence="2">The sequence shown here is derived from an EMBL/GenBank/DDBJ whole genome shotgun (WGS) entry which is preliminary data.</text>
</comment>
<dbReference type="Pfam" id="PF06698">
    <property type="entry name" value="DUF1192"/>
    <property type="match status" value="1"/>
</dbReference>
<sequence length="88" mass="9435">MEIDERPRPKGDLASRLATEALDSYSQNELDARIVLLEAEIARVVAHREKAKAHRAAAEALFGRPAPAPEHAAPAHIDGPPPPGGRES</sequence>
<protein>
    <recommendedName>
        <fullName evidence="4">DUF1192 domain-containing protein</fullName>
    </recommendedName>
</protein>
<evidence type="ECO:0000313" key="3">
    <source>
        <dbReference type="Proteomes" id="UP000004728"/>
    </source>
</evidence>
<proteinExistence type="predicted"/>
<name>F1Z5X2_9SPHN</name>
<evidence type="ECO:0008006" key="4">
    <source>
        <dbReference type="Google" id="ProtNLM"/>
    </source>
</evidence>
<feature type="compositionally biased region" description="Pro residues" evidence="1">
    <location>
        <begin position="79"/>
        <end position="88"/>
    </location>
</feature>
<dbReference type="InParanoid" id="F1Z5X2"/>